<dbReference type="Proteomes" id="UP001372834">
    <property type="component" value="Unassembled WGS sequence"/>
</dbReference>
<comment type="caution">
    <text evidence="2">The sequence shown here is derived from an EMBL/GenBank/DDBJ whole genome shotgun (WGS) entry which is preliminary data.</text>
</comment>
<dbReference type="PANTHER" id="PTHR42686">
    <property type="entry name" value="GH17980P-RELATED"/>
    <property type="match status" value="1"/>
</dbReference>
<gene>
    <name evidence="2" type="ORF">RUM43_012940</name>
</gene>
<dbReference type="GO" id="GO:0005829">
    <property type="term" value="C:cytosol"/>
    <property type="evidence" value="ECO:0007669"/>
    <property type="project" value="TreeGrafter"/>
</dbReference>
<dbReference type="PRINTS" id="PR00069">
    <property type="entry name" value="ALDKETRDTASE"/>
</dbReference>
<dbReference type="PANTHER" id="PTHR42686:SF1">
    <property type="entry name" value="GH17980P-RELATED"/>
    <property type="match status" value="1"/>
</dbReference>
<organism evidence="2 3">
    <name type="scientific">Polyplax serrata</name>
    <name type="common">Common mouse louse</name>
    <dbReference type="NCBI Taxonomy" id="468196"/>
    <lineage>
        <taxon>Eukaryota</taxon>
        <taxon>Metazoa</taxon>
        <taxon>Ecdysozoa</taxon>
        <taxon>Arthropoda</taxon>
        <taxon>Hexapoda</taxon>
        <taxon>Insecta</taxon>
        <taxon>Pterygota</taxon>
        <taxon>Neoptera</taxon>
        <taxon>Paraneoptera</taxon>
        <taxon>Psocodea</taxon>
        <taxon>Troctomorpha</taxon>
        <taxon>Phthiraptera</taxon>
        <taxon>Anoplura</taxon>
        <taxon>Polyplacidae</taxon>
        <taxon>Polyplax</taxon>
    </lineage>
</organism>
<dbReference type="InterPro" id="IPR020471">
    <property type="entry name" value="AKR"/>
</dbReference>
<dbReference type="AlphaFoldDB" id="A0AAN8P140"/>
<accession>A0AAN8P140</accession>
<dbReference type="Gene3D" id="3.20.20.100">
    <property type="entry name" value="NADP-dependent oxidoreductase domain"/>
    <property type="match status" value="1"/>
</dbReference>
<evidence type="ECO:0000313" key="3">
    <source>
        <dbReference type="Proteomes" id="UP001372834"/>
    </source>
</evidence>
<evidence type="ECO:0000313" key="2">
    <source>
        <dbReference type="EMBL" id="KAK6618549.1"/>
    </source>
</evidence>
<proteinExistence type="predicted"/>
<evidence type="ECO:0000259" key="1">
    <source>
        <dbReference type="Pfam" id="PF00248"/>
    </source>
</evidence>
<dbReference type="GO" id="GO:0010349">
    <property type="term" value="F:L-galactose dehydrogenase activity"/>
    <property type="evidence" value="ECO:0007669"/>
    <property type="project" value="InterPro"/>
</dbReference>
<protein>
    <recommendedName>
        <fullName evidence="1">NADP-dependent oxidoreductase domain-containing protein</fullName>
    </recommendedName>
</protein>
<name>A0AAN8P140_POLSC</name>
<dbReference type="EMBL" id="JAWJWE010000041">
    <property type="protein sequence ID" value="KAK6618549.1"/>
    <property type="molecule type" value="Genomic_DNA"/>
</dbReference>
<dbReference type="CDD" id="cd19163">
    <property type="entry name" value="AKR_galDH"/>
    <property type="match status" value="1"/>
</dbReference>
<reference evidence="2 3" key="1">
    <citation type="submission" date="2023-10" db="EMBL/GenBank/DDBJ databases">
        <title>Genomes of two closely related lineages of the louse Polyplax serrata with different host specificities.</title>
        <authorList>
            <person name="Martinu J."/>
            <person name="Tarabai H."/>
            <person name="Stefka J."/>
            <person name="Hypsa V."/>
        </authorList>
    </citation>
    <scope>NUCLEOTIDE SEQUENCE [LARGE SCALE GENOMIC DNA]</scope>
    <source>
        <strain evidence="2">HR10_N</strain>
    </source>
</reference>
<dbReference type="InterPro" id="IPR023210">
    <property type="entry name" value="NADP_OxRdtase_dom"/>
</dbReference>
<sequence>MTLPETYVDGFHYADEVKKLKYINLGETGLKVSRLGFGAGCFGNHYGDYKLEDAKLALHEALKRGINYIDTAPFYGEGRSEETLGKLLRDVPRSAYYLATKVGRYSLDVSKAFDFSREATIKSVNNSLKKLGLTYVDIIQVKLKFEIDLDLDGINHPIWVHDVEFAPSVDIILNETLPALEEIVKAGKAKFIGVTGYPLSRLLEVVEKSKTKIHAVLSYCRLTLMDDALNDYLPKFKSRGLAVLHASPGALGLLTNRGSWSWHPGNNLYKDFCGRAAQYCKENGVELGNLSVAYTATQPGVDVHLIGMPNIEFVKTNLNIFINGISEKEKKIMNEIFNRYFKPSDKRNWENIEVSQYIEAEKALKQRK</sequence>
<dbReference type="SUPFAM" id="SSF51430">
    <property type="entry name" value="NAD(P)-linked oxidoreductase"/>
    <property type="match status" value="1"/>
</dbReference>
<dbReference type="Pfam" id="PF00248">
    <property type="entry name" value="Aldo_ket_red"/>
    <property type="match status" value="1"/>
</dbReference>
<dbReference type="InterPro" id="IPR036812">
    <property type="entry name" value="NAD(P)_OxRdtase_dom_sf"/>
</dbReference>
<dbReference type="InterPro" id="IPR044479">
    <property type="entry name" value="LGALDH-like"/>
</dbReference>
<feature type="domain" description="NADP-dependent oxidoreductase" evidence="1">
    <location>
        <begin position="34"/>
        <end position="336"/>
    </location>
</feature>